<sequence length="146" mass="15447">MTPEDVLGRLDARLSPVRRIAYVVAALTGFVGSALIALLWATEPALPTRTGVAFAVLIAIGLSWTVVGLWAITRRTPLYARDRVVAGMLALAAWAVFTLGAVIVAPPVRPWLIAVIGALGLAAVTNLLTALRKRSTLLRRKAELGG</sequence>
<keyword evidence="1" id="KW-0812">Transmembrane</keyword>
<feature type="transmembrane region" description="Helical" evidence="1">
    <location>
        <begin position="111"/>
        <end position="131"/>
    </location>
</feature>
<keyword evidence="1" id="KW-1133">Transmembrane helix</keyword>
<evidence type="ECO:0000313" key="3">
    <source>
        <dbReference type="Proteomes" id="UP000294901"/>
    </source>
</evidence>
<organism evidence="2 3">
    <name type="scientific">Paractinoplanes brasiliensis</name>
    <dbReference type="NCBI Taxonomy" id="52695"/>
    <lineage>
        <taxon>Bacteria</taxon>
        <taxon>Bacillati</taxon>
        <taxon>Actinomycetota</taxon>
        <taxon>Actinomycetes</taxon>
        <taxon>Micromonosporales</taxon>
        <taxon>Micromonosporaceae</taxon>
        <taxon>Paractinoplanes</taxon>
    </lineage>
</organism>
<evidence type="ECO:0000313" key="2">
    <source>
        <dbReference type="EMBL" id="TDO38652.1"/>
    </source>
</evidence>
<feature type="transmembrane region" description="Helical" evidence="1">
    <location>
        <begin position="52"/>
        <end position="72"/>
    </location>
</feature>
<name>A0A4R6JSD8_9ACTN</name>
<evidence type="ECO:0000256" key="1">
    <source>
        <dbReference type="SAM" id="Phobius"/>
    </source>
</evidence>
<accession>A0A4R6JSD8</accession>
<keyword evidence="3" id="KW-1185">Reference proteome</keyword>
<dbReference type="RefSeq" id="WP_133873095.1">
    <property type="nucleotide sequence ID" value="NZ_BOMD01000018.1"/>
</dbReference>
<dbReference type="AlphaFoldDB" id="A0A4R6JSD8"/>
<protein>
    <submittedName>
        <fullName evidence="2">Uncharacterized protein</fullName>
    </submittedName>
</protein>
<feature type="transmembrane region" description="Helical" evidence="1">
    <location>
        <begin position="20"/>
        <end position="40"/>
    </location>
</feature>
<feature type="transmembrane region" description="Helical" evidence="1">
    <location>
        <begin position="84"/>
        <end position="105"/>
    </location>
</feature>
<comment type="caution">
    <text evidence="2">The sequence shown here is derived from an EMBL/GenBank/DDBJ whole genome shotgun (WGS) entry which is preliminary data.</text>
</comment>
<keyword evidence="1" id="KW-0472">Membrane</keyword>
<dbReference type="EMBL" id="SNWR01000001">
    <property type="protein sequence ID" value="TDO38652.1"/>
    <property type="molecule type" value="Genomic_DNA"/>
</dbReference>
<dbReference type="Proteomes" id="UP000294901">
    <property type="component" value="Unassembled WGS sequence"/>
</dbReference>
<proteinExistence type="predicted"/>
<reference evidence="2 3" key="1">
    <citation type="submission" date="2019-03" db="EMBL/GenBank/DDBJ databases">
        <title>Sequencing the genomes of 1000 actinobacteria strains.</title>
        <authorList>
            <person name="Klenk H.-P."/>
        </authorList>
    </citation>
    <scope>NUCLEOTIDE SEQUENCE [LARGE SCALE GENOMIC DNA]</scope>
    <source>
        <strain evidence="2 3">DSM 43805</strain>
    </source>
</reference>
<gene>
    <name evidence="2" type="ORF">C8E87_2313</name>
</gene>
<dbReference type="OrthoDB" id="6059373at2"/>